<comment type="pathway">
    <text evidence="2">Protein modification; protein glycosylation.</text>
</comment>
<feature type="transmembrane region" description="Helical" evidence="14">
    <location>
        <begin position="26"/>
        <end position="44"/>
    </location>
</feature>
<dbReference type="Proteomes" id="UP000648187">
    <property type="component" value="Unassembled WGS sequence"/>
</dbReference>
<keyword evidence="6 14" id="KW-0328">Glycosyltransferase</keyword>
<feature type="transmembrane region" description="Helical" evidence="14">
    <location>
        <begin position="462"/>
        <end position="485"/>
    </location>
</feature>
<feature type="transmembrane region" description="Helical" evidence="14">
    <location>
        <begin position="425"/>
        <end position="442"/>
    </location>
</feature>
<name>A0A835L3K1_SPOEX</name>
<dbReference type="GO" id="GO:0106073">
    <property type="term" value="F:dolichyl pyrophosphate Glc2Man9GlcNAc2 alpha-1,2-glucosyltransferase activity"/>
    <property type="evidence" value="ECO:0007669"/>
    <property type="project" value="UniProtKB-UniRule"/>
</dbReference>
<dbReference type="Pfam" id="PF04922">
    <property type="entry name" value="DIE2_ALG10"/>
    <property type="match status" value="1"/>
</dbReference>
<evidence type="ECO:0000313" key="15">
    <source>
        <dbReference type="EMBL" id="KAF9414618.1"/>
    </source>
</evidence>
<accession>A0A835L3K1</accession>
<organism evidence="15 16">
    <name type="scientific">Spodoptera exigua</name>
    <name type="common">Beet armyworm</name>
    <name type="synonym">Noctua fulgens</name>
    <dbReference type="NCBI Taxonomy" id="7107"/>
    <lineage>
        <taxon>Eukaryota</taxon>
        <taxon>Metazoa</taxon>
        <taxon>Ecdysozoa</taxon>
        <taxon>Arthropoda</taxon>
        <taxon>Hexapoda</taxon>
        <taxon>Insecta</taxon>
        <taxon>Pterygota</taxon>
        <taxon>Neoptera</taxon>
        <taxon>Endopterygota</taxon>
        <taxon>Lepidoptera</taxon>
        <taxon>Glossata</taxon>
        <taxon>Ditrysia</taxon>
        <taxon>Noctuoidea</taxon>
        <taxon>Noctuidae</taxon>
        <taxon>Amphipyrinae</taxon>
        <taxon>Spodoptera</taxon>
    </lineage>
</organism>
<comment type="function">
    <text evidence="12">Dol-P-Glc:Glc(2)Man(9)GlcNAc(2)-PP-Dol alpha-1,2-glucosyltransferase that operates in the biosynthetic pathway of dolichol-linked oligosaccharides, the glycan precursors employed in protein asparagine (N)-glycosylation. The assembly of dolichol-linked oligosaccharides begins on the cytosolic side of the endoplasmic reticulum membrane and finishes in its lumen. The sequential addition of sugars to dolichol pyrophosphate produces dolichol-linked oligosaccharides containing fourteen sugars, including two GlcNAcs, nine mannoses and three glucoses. Once assembled, the oligosaccharide is transferred from the lipid to nascent proteins by oligosaccharyltransferases. In the lumen of the endoplasmic reticulum, adds the third and last glucose residue from dolichyl phosphate glucose (Dol-P-Glc) onto the lipid-linked oligosaccharide intermediate Glc(2)Man(9)GlcNAc(2)-PP-Dol to produce Glc(3)Man(9)GlcNAc(2)-PP-Dol.</text>
</comment>
<evidence type="ECO:0000256" key="2">
    <source>
        <dbReference type="ARBA" id="ARBA00004922"/>
    </source>
</evidence>
<feature type="transmembrane region" description="Helical" evidence="14">
    <location>
        <begin position="352"/>
        <end position="376"/>
    </location>
</feature>
<dbReference type="PIRSF" id="PIRSF028810">
    <property type="entry name" value="Alpha1_2_glucosyltferase_Alg10"/>
    <property type="match status" value="1"/>
</dbReference>
<feature type="transmembrane region" description="Helical" evidence="14">
    <location>
        <begin position="281"/>
        <end position="300"/>
    </location>
</feature>
<dbReference type="EMBL" id="JACKWZ010000129">
    <property type="protein sequence ID" value="KAF9414618.1"/>
    <property type="molecule type" value="Genomic_DNA"/>
</dbReference>
<keyword evidence="8 14" id="KW-0812">Transmembrane</keyword>
<feature type="transmembrane region" description="Helical" evidence="14">
    <location>
        <begin position="320"/>
        <end position="340"/>
    </location>
</feature>
<comment type="caution">
    <text evidence="15">The sequence shown here is derived from an EMBL/GenBank/DDBJ whole genome shotgun (WGS) entry which is preliminary data.</text>
</comment>
<sequence length="502" mass="58885">MKVVLPLPEVNFTPSRNLPLGYHRMGFTNFHLLLFGQVIAYFLASKLIFDKVNETIHIVIDEYFHIPQGIAYCNGNYSYWDPKITTLPGLYLVSSVVGTYFKCNTYNLRFVNLIASCVNLVLFSSILRFVYYGDRNHMKIILQAVSLTILPPLYFFSHVYYTDVLSVTFLLLFSRLCLTNRYFVMILICGVASIMMRQTNVVWIAMVFGHKLLDLLIKSSRVFGNQYINDVRLSKRSLIAKDVDKSKLKRYYGLKDVYFAARYHLSTGLTTFFKFLTFHDATLLFTHLITLSGFVAFVYYNGSIVVGDKTAHEATLHLPQLLYFLLFYGVFGLPYVVNRLKSTLKLMYRQKILVLLSLVIFMLAVHFNTLVHPYLVADNRHFTFYIWNRWFGKYDNAIYLTVPVYVFLLFSIYDNLREQNCISFLLPYTICLSLSLALQKLIEIRYFLVPYIVLRLRFARPSHMVILSEFLWYILINVAAFNVFFNKEVTWKDFDYVQRIIW</sequence>
<evidence type="ECO:0000256" key="8">
    <source>
        <dbReference type="ARBA" id="ARBA00022692"/>
    </source>
</evidence>
<evidence type="ECO:0000256" key="3">
    <source>
        <dbReference type="ARBA" id="ARBA00010600"/>
    </source>
</evidence>
<gene>
    <name evidence="15" type="ORF">HW555_007547</name>
</gene>
<feature type="transmembrane region" description="Helical" evidence="14">
    <location>
        <begin position="110"/>
        <end position="131"/>
    </location>
</feature>
<evidence type="ECO:0000256" key="10">
    <source>
        <dbReference type="ARBA" id="ARBA00022989"/>
    </source>
</evidence>
<evidence type="ECO:0000256" key="4">
    <source>
        <dbReference type="ARBA" id="ARBA00011967"/>
    </source>
</evidence>
<reference evidence="15" key="1">
    <citation type="submission" date="2020-08" db="EMBL/GenBank/DDBJ databases">
        <title>Spodoptera exigua strain:BAW_Kor-Di-RS1 Genome sequencing and assembly.</title>
        <authorList>
            <person name="Kim J."/>
            <person name="Nam H.Y."/>
            <person name="Kwon M."/>
            <person name="Choi J.H."/>
            <person name="Cho S.R."/>
            <person name="Kim G.-H."/>
        </authorList>
    </citation>
    <scope>NUCLEOTIDE SEQUENCE</scope>
    <source>
        <strain evidence="15">BAW_Kor-Di-RS1</strain>
        <tissue evidence="15">Whole-body</tissue>
    </source>
</reference>
<comment type="subcellular location">
    <subcellularLocation>
        <location evidence="1">Endoplasmic reticulum membrane</location>
        <topology evidence="1">Multi-pass membrane protein</topology>
    </subcellularLocation>
</comment>
<evidence type="ECO:0000256" key="5">
    <source>
        <dbReference type="ARBA" id="ARBA00018512"/>
    </source>
</evidence>
<dbReference type="PANTHER" id="PTHR12989">
    <property type="entry name" value="ALPHA-1,2-GLUCOSYLTRANSFERASE ALG10"/>
    <property type="match status" value="1"/>
</dbReference>
<evidence type="ECO:0000256" key="6">
    <source>
        <dbReference type="ARBA" id="ARBA00022676"/>
    </source>
</evidence>
<dbReference type="GO" id="GO:0006488">
    <property type="term" value="P:dolichol-linked oligosaccharide biosynthetic process"/>
    <property type="evidence" value="ECO:0007669"/>
    <property type="project" value="UniProtKB-UniRule"/>
</dbReference>
<keyword evidence="7" id="KW-0808">Transferase</keyword>
<comment type="similarity">
    <text evidence="3 14">Belongs to the ALG10 glucosyltransferase family.</text>
</comment>
<comment type="caution">
    <text evidence="14">Lacks conserved residue(s) required for the propagation of feature annotation.</text>
</comment>
<evidence type="ECO:0000313" key="16">
    <source>
        <dbReference type="Proteomes" id="UP000648187"/>
    </source>
</evidence>
<feature type="transmembrane region" description="Helical" evidence="14">
    <location>
        <begin position="182"/>
        <end position="208"/>
    </location>
</feature>
<evidence type="ECO:0000256" key="12">
    <source>
        <dbReference type="ARBA" id="ARBA00044727"/>
    </source>
</evidence>
<dbReference type="GO" id="GO:0005789">
    <property type="term" value="C:endoplasmic reticulum membrane"/>
    <property type="evidence" value="ECO:0007669"/>
    <property type="project" value="UniProtKB-SubCell"/>
</dbReference>
<keyword evidence="16" id="KW-1185">Reference proteome</keyword>
<protein>
    <recommendedName>
        <fullName evidence="5 14">Dol-P-Glc:Glc(2)Man(9)GlcNAc(2)-PP-Dol alpha-1,2-glucosyltransferase</fullName>
        <ecNumber evidence="4 14">2.4.1.256</ecNumber>
    </recommendedName>
</protein>
<dbReference type="PANTHER" id="PTHR12989:SF10">
    <property type="entry name" value="DOL-P-GLC:GLC(2)MAN(9)GLCNAC(2)-PP-DOL ALPHA-1,2-GLUCOSYLTRANSFERASE-RELATED"/>
    <property type="match status" value="1"/>
</dbReference>
<dbReference type="AlphaFoldDB" id="A0A835L3K1"/>
<evidence type="ECO:0000256" key="7">
    <source>
        <dbReference type="ARBA" id="ARBA00022679"/>
    </source>
</evidence>
<proteinExistence type="inferred from homology"/>
<evidence type="ECO:0000256" key="11">
    <source>
        <dbReference type="ARBA" id="ARBA00023136"/>
    </source>
</evidence>
<evidence type="ECO:0000256" key="13">
    <source>
        <dbReference type="ARBA" id="ARBA00048064"/>
    </source>
</evidence>
<keyword evidence="11 14" id="KW-0472">Membrane</keyword>
<keyword evidence="10 14" id="KW-1133">Transmembrane helix</keyword>
<dbReference type="EC" id="2.4.1.256" evidence="4 14"/>
<evidence type="ECO:0000256" key="14">
    <source>
        <dbReference type="PIRNR" id="PIRNR028810"/>
    </source>
</evidence>
<dbReference type="InterPro" id="IPR016900">
    <property type="entry name" value="Alg10"/>
</dbReference>
<evidence type="ECO:0000256" key="9">
    <source>
        <dbReference type="ARBA" id="ARBA00022824"/>
    </source>
</evidence>
<comment type="catalytic activity">
    <reaction evidence="13">
        <text>an alpha-D-Glc-(1-&gt;3)-alpha-D-Glc-(1-&gt;3)-alpha-D-Man-(1-&gt;2)-alpha-D-Man-(1-&gt;2)-alpha-D-Man-(1-&gt;3)-[alpha-D-Man-(1-&gt;2)-alpha-D-Man-(1-&gt;3)-[alpha-D-Man-(1-&gt;2)-alpha-D-Man-(1-&gt;6)]-alpha-D-Man-(1-&gt;6)]-beta-D-Man-(1-&gt;4)-beta-D-GlcNAc-(1-&gt;4)-alpha-D-GlcNAc-diphospho-di-trans,poly-cis-dolichol + a di-trans,poly-cis-dolichyl beta-D-glucosyl phosphate = a alpha-D-Glc-(1-&gt;2)-alpha-D-Glc-(1-&gt;3)-alpha-D-Glc-(1-&gt;3)-alpha-D-Man-(1-&gt;2)-alpha-D-Man-(1-&gt;2)-alpha-D-Man-(1-&gt;3)-[alpha-D-Man-(1-&gt;2)-alpha-D-Man-(1-&gt;3)-[alpha-D-Man-(1-&gt;2)-alpha-D-Man-(1-&gt;6)]-alpha-D-Man-(1-&gt;6)]-beta-D-Man-(1-&gt;4)-beta-D-GlcNAc-(1-&gt;4)-alpha-D-GlcNAc-diphospho-di-trans,poly-cis-dolichol + a di-trans,poly-cis-dolichyl phosphate + H(+)</text>
        <dbReference type="Rhea" id="RHEA:29543"/>
        <dbReference type="Rhea" id="RHEA-COMP:19498"/>
        <dbReference type="Rhea" id="RHEA-COMP:19502"/>
        <dbReference type="Rhea" id="RHEA-COMP:19512"/>
        <dbReference type="Rhea" id="RHEA-COMP:19522"/>
        <dbReference type="ChEBI" id="CHEBI:15378"/>
        <dbReference type="ChEBI" id="CHEBI:57525"/>
        <dbReference type="ChEBI" id="CHEBI:57683"/>
        <dbReference type="ChEBI" id="CHEBI:132522"/>
        <dbReference type="ChEBI" id="CHEBI:132523"/>
        <dbReference type="EC" id="2.4.1.256"/>
    </reaction>
    <physiologicalReaction direction="left-to-right" evidence="13">
        <dbReference type="Rhea" id="RHEA:29544"/>
    </physiologicalReaction>
</comment>
<evidence type="ECO:0000256" key="1">
    <source>
        <dbReference type="ARBA" id="ARBA00004477"/>
    </source>
</evidence>
<feature type="transmembrane region" description="Helical" evidence="14">
    <location>
        <begin position="396"/>
        <end position="413"/>
    </location>
</feature>
<keyword evidence="9" id="KW-0256">Endoplasmic reticulum</keyword>